<accession>A0ABQ9WPU8</accession>
<reference evidence="1 2" key="1">
    <citation type="journal article" date="2022" name="bioRxiv">
        <title>Genomics of Preaxostyla Flagellates Illuminates Evolutionary Transitions and the Path Towards Mitochondrial Loss.</title>
        <authorList>
            <person name="Novak L.V.F."/>
            <person name="Treitli S.C."/>
            <person name="Pyrih J."/>
            <person name="Halakuc P."/>
            <person name="Pipaliya S.V."/>
            <person name="Vacek V."/>
            <person name="Brzon O."/>
            <person name="Soukal P."/>
            <person name="Eme L."/>
            <person name="Dacks J.B."/>
            <person name="Karnkowska A."/>
            <person name="Elias M."/>
            <person name="Hampl V."/>
        </authorList>
    </citation>
    <scope>NUCLEOTIDE SEQUENCE [LARGE SCALE GENOMIC DNA]</scope>
    <source>
        <strain evidence="1">NAU3</strain>
        <tissue evidence="1">Gut</tissue>
    </source>
</reference>
<sequence length="353" mass="40398">MNSESDGMIAFDTTINTSTDSTCLDCSRFLNWDEEESESYRERAVIFRSLVATVKLKPALDDSLEEKAVKFLTSVDPEDDFSADAFFTNLASPSDDSSTVFVQCIVIILSSPNQVITTAAMKMVDSLIATISPEVLLALVEADQIPQLVISLNPLSLPFAEAVDIHVNLMKVITNTLWLSTPDGLEQLEIEYGNEQQAVPETILQQVLTPSEKYIWHLCVNRFSIIERLQSKYFLELLATLLRICAYFQRTMKFFLDMPVLLTIPNCLSFIEAERSTYSFLNEMSNTQRQWNKTRGAQRQMWKTIQREFRMEGIEDVMEEKLQNNEHEYDGDRIVDRSITWNNQLGVNLPEQQ</sequence>
<comment type="caution">
    <text evidence="1">The sequence shown here is derived from an EMBL/GenBank/DDBJ whole genome shotgun (WGS) entry which is preliminary data.</text>
</comment>
<gene>
    <name evidence="1" type="ORF">BLNAU_23578</name>
</gene>
<evidence type="ECO:0000313" key="2">
    <source>
        <dbReference type="Proteomes" id="UP001281761"/>
    </source>
</evidence>
<organism evidence="1 2">
    <name type="scientific">Blattamonas nauphoetae</name>
    <dbReference type="NCBI Taxonomy" id="2049346"/>
    <lineage>
        <taxon>Eukaryota</taxon>
        <taxon>Metamonada</taxon>
        <taxon>Preaxostyla</taxon>
        <taxon>Oxymonadida</taxon>
        <taxon>Blattamonas</taxon>
    </lineage>
</organism>
<name>A0ABQ9WPU8_9EUKA</name>
<keyword evidence="2" id="KW-1185">Reference proteome</keyword>
<protein>
    <submittedName>
        <fullName evidence="1">Uncharacterized protein</fullName>
    </submittedName>
</protein>
<evidence type="ECO:0000313" key="1">
    <source>
        <dbReference type="EMBL" id="KAK2941505.1"/>
    </source>
</evidence>
<dbReference type="Proteomes" id="UP001281761">
    <property type="component" value="Unassembled WGS sequence"/>
</dbReference>
<dbReference type="EMBL" id="JARBJD010000495">
    <property type="protein sequence ID" value="KAK2941505.1"/>
    <property type="molecule type" value="Genomic_DNA"/>
</dbReference>
<proteinExistence type="predicted"/>